<organism evidence="9 10">
    <name type="scientific">Alkalispirochaeta americana</name>
    <dbReference type="NCBI Taxonomy" id="159291"/>
    <lineage>
        <taxon>Bacteria</taxon>
        <taxon>Pseudomonadati</taxon>
        <taxon>Spirochaetota</taxon>
        <taxon>Spirochaetia</taxon>
        <taxon>Spirochaetales</taxon>
        <taxon>Spirochaetaceae</taxon>
        <taxon>Alkalispirochaeta</taxon>
    </lineage>
</organism>
<evidence type="ECO:0000256" key="4">
    <source>
        <dbReference type="ARBA" id="ARBA00022729"/>
    </source>
</evidence>
<keyword evidence="3" id="KW-1003">Cell membrane</keyword>
<sequence>MRISKVAVAVLMISILLSGSLFAAGQQDSSSGTARPLVVYYWDDPVLVSIVDAYEAAHPDVVLDKQLIPASEYQTKMAILLAANAEMDVWFGINLNDTLTHSENGFIEPLNDWFVKTGADRSAVDAYSEAVIQNGEIIGVPWRGGAYYTYYNRKVFETAGVPTPDYYVERGEWTWEKFAEVSRAVASGDGSVYGGLVHSWDPQQFHPGVQAGYQMVTRDGQVDIGPEVFTFLKLRKGLEQDRAMQSLIEMKSSRLHYSQAFYRGNLGMVVMGEWFPGMLRNGYEDGNFVGFDWEDWGLTRSPNDHDDYRTWGFPTTVHMSARSRNKEAAFHFVSWLGSREGQEVVAAAGAMPAITTPAIIEELAGIIPDASSLKYFFEERIAMPGWITTVNVDGPLTTVVEEYLTGRLDDNNLESRLQQLLERAIREAN</sequence>
<evidence type="ECO:0000256" key="8">
    <source>
        <dbReference type="SAM" id="SignalP"/>
    </source>
</evidence>
<keyword evidence="6" id="KW-0564">Palmitate</keyword>
<dbReference type="EMBL" id="FTMS01000027">
    <property type="protein sequence ID" value="SIR03253.1"/>
    <property type="molecule type" value="Genomic_DNA"/>
</dbReference>
<dbReference type="Proteomes" id="UP000186400">
    <property type="component" value="Unassembled WGS sequence"/>
</dbReference>
<dbReference type="PANTHER" id="PTHR43649:SF33">
    <property type="entry name" value="POLYGALACTURONAN_RHAMNOGALACTURONAN-BINDING PROTEIN YTCQ"/>
    <property type="match status" value="1"/>
</dbReference>
<keyword evidence="5" id="KW-0472">Membrane</keyword>
<protein>
    <submittedName>
        <fullName evidence="9">Carbohydrate ABC transporter substrate-binding protein, CUT1 family</fullName>
    </submittedName>
</protein>
<dbReference type="STRING" id="159291.SAMN05920897_1273"/>
<proteinExistence type="inferred from homology"/>
<gene>
    <name evidence="9" type="ORF">SAMN05920897_1273</name>
</gene>
<evidence type="ECO:0000256" key="3">
    <source>
        <dbReference type="ARBA" id="ARBA00022475"/>
    </source>
</evidence>
<evidence type="ECO:0000313" key="10">
    <source>
        <dbReference type="Proteomes" id="UP000186400"/>
    </source>
</evidence>
<evidence type="ECO:0000256" key="5">
    <source>
        <dbReference type="ARBA" id="ARBA00023136"/>
    </source>
</evidence>
<name>A0A1N6XLQ3_9SPIO</name>
<dbReference type="RefSeq" id="WP_076489901.1">
    <property type="nucleotide sequence ID" value="NZ_FTMS01000027.1"/>
</dbReference>
<evidence type="ECO:0000256" key="6">
    <source>
        <dbReference type="ARBA" id="ARBA00023139"/>
    </source>
</evidence>
<evidence type="ECO:0000256" key="7">
    <source>
        <dbReference type="ARBA" id="ARBA00023288"/>
    </source>
</evidence>
<dbReference type="GO" id="GO:0042597">
    <property type="term" value="C:periplasmic space"/>
    <property type="evidence" value="ECO:0007669"/>
    <property type="project" value="UniProtKB-SubCell"/>
</dbReference>
<dbReference type="AlphaFoldDB" id="A0A1N6XLQ3"/>
<evidence type="ECO:0000313" key="9">
    <source>
        <dbReference type="EMBL" id="SIR03253.1"/>
    </source>
</evidence>
<feature type="chain" id="PRO_5012929972" evidence="8">
    <location>
        <begin position="24"/>
        <end position="429"/>
    </location>
</feature>
<dbReference type="InterPro" id="IPR050490">
    <property type="entry name" value="Bact_solute-bd_prot1"/>
</dbReference>
<dbReference type="InterPro" id="IPR006059">
    <property type="entry name" value="SBP"/>
</dbReference>
<dbReference type="Gene3D" id="3.40.190.10">
    <property type="entry name" value="Periplasmic binding protein-like II"/>
    <property type="match status" value="1"/>
</dbReference>
<dbReference type="SUPFAM" id="SSF53850">
    <property type="entry name" value="Periplasmic binding protein-like II"/>
    <property type="match status" value="1"/>
</dbReference>
<keyword evidence="10" id="KW-1185">Reference proteome</keyword>
<keyword evidence="7" id="KW-0449">Lipoprotein</keyword>
<evidence type="ECO:0000256" key="1">
    <source>
        <dbReference type="ARBA" id="ARBA00004418"/>
    </source>
</evidence>
<accession>A0A1N6XLQ3</accession>
<comment type="subcellular location">
    <subcellularLocation>
        <location evidence="1">Periplasm</location>
    </subcellularLocation>
</comment>
<dbReference type="PANTHER" id="PTHR43649">
    <property type="entry name" value="ARABINOSE-BINDING PROTEIN-RELATED"/>
    <property type="match status" value="1"/>
</dbReference>
<feature type="signal peptide" evidence="8">
    <location>
        <begin position="1"/>
        <end position="23"/>
    </location>
</feature>
<keyword evidence="4 8" id="KW-0732">Signal</keyword>
<dbReference type="Pfam" id="PF01547">
    <property type="entry name" value="SBP_bac_1"/>
    <property type="match status" value="1"/>
</dbReference>
<reference evidence="9 10" key="1">
    <citation type="submission" date="2017-01" db="EMBL/GenBank/DDBJ databases">
        <authorList>
            <person name="Mah S.A."/>
            <person name="Swanson W.J."/>
            <person name="Moy G.W."/>
            <person name="Vacquier V.D."/>
        </authorList>
    </citation>
    <scope>NUCLEOTIDE SEQUENCE [LARGE SCALE GENOMIC DNA]</scope>
    <source>
        <strain evidence="9 10">ASpG1</strain>
    </source>
</reference>
<evidence type="ECO:0000256" key="2">
    <source>
        <dbReference type="ARBA" id="ARBA00008520"/>
    </source>
</evidence>
<dbReference type="OrthoDB" id="383937at2"/>
<comment type="similarity">
    <text evidence="2">Belongs to the bacterial solute-binding protein 1 family.</text>
</comment>